<evidence type="ECO:0000259" key="2">
    <source>
        <dbReference type="Pfam" id="PF14285"/>
    </source>
</evidence>
<evidence type="ECO:0000313" key="4">
    <source>
        <dbReference type="Proteomes" id="UP000435187"/>
    </source>
</evidence>
<reference evidence="3 4" key="1">
    <citation type="submission" date="2019-10" db="EMBL/GenBank/DDBJ databases">
        <title>Gracilibacillus salitolerans sp. nov., a moderate halophile isolated from a saline soil in northwest China.</title>
        <authorList>
            <person name="Gan L."/>
        </authorList>
    </citation>
    <scope>NUCLEOTIDE SEQUENCE [LARGE SCALE GENOMIC DNA]</scope>
    <source>
        <strain evidence="3 4">TP2-8</strain>
    </source>
</reference>
<name>A0A6N7R6C8_9BACI</name>
<feature type="transmembrane region" description="Helical" evidence="1">
    <location>
        <begin position="50"/>
        <end position="67"/>
    </location>
</feature>
<evidence type="ECO:0000256" key="1">
    <source>
        <dbReference type="SAM" id="Phobius"/>
    </source>
</evidence>
<dbReference type="EMBL" id="WJEE01000092">
    <property type="protein sequence ID" value="MRI68726.1"/>
    <property type="molecule type" value="Genomic_DNA"/>
</dbReference>
<sequence>MNEEQNWKEWLNEDYQQVEDAPHSKDENWETIISEISQTNQHQKKIPKKSLLAVAMITVIVIGSAFVQTNQMQAFDWFVNMFVTTEGDKTQITQTTNEKEPSTDALPDFDNITTNAVPGESKEMTFEEAQSETDFNIYAPSYLPDSYQLESVTVFYEEVSAKKVQLEYVNNLNDNDVITLYQTYQPDDFSASKVVDNEDTEINTIELDGGEARLIEFMDGHIQIIWSTPKTNWLLEGSENKEQLIKVAESIDY</sequence>
<dbReference type="PANTHER" id="PTHR37507">
    <property type="entry name" value="SPORULATION PROTEIN YDCC"/>
    <property type="match status" value="1"/>
</dbReference>
<keyword evidence="1" id="KW-1133">Transmembrane helix</keyword>
<dbReference type="InterPro" id="IPR025377">
    <property type="entry name" value="DUF4367"/>
</dbReference>
<accession>A0A6N7R6C8</accession>
<dbReference type="AlphaFoldDB" id="A0A6N7R6C8"/>
<keyword evidence="1" id="KW-0812">Transmembrane</keyword>
<proteinExistence type="predicted"/>
<dbReference type="PANTHER" id="PTHR37507:SF2">
    <property type="entry name" value="SPORULATION PROTEIN YDCC"/>
    <property type="match status" value="1"/>
</dbReference>
<feature type="domain" description="DUF4367" evidence="2">
    <location>
        <begin position="138"/>
        <end position="251"/>
    </location>
</feature>
<dbReference type="InterPro" id="IPR052944">
    <property type="entry name" value="Sporulation_related"/>
</dbReference>
<evidence type="ECO:0000313" key="3">
    <source>
        <dbReference type="EMBL" id="MRI68726.1"/>
    </source>
</evidence>
<comment type="caution">
    <text evidence="3">The sequence shown here is derived from an EMBL/GenBank/DDBJ whole genome shotgun (WGS) entry which is preliminary data.</text>
</comment>
<organism evidence="3 4">
    <name type="scientific">Gracilibacillus thailandensis</name>
    <dbReference type="NCBI Taxonomy" id="563735"/>
    <lineage>
        <taxon>Bacteria</taxon>
        <taxon>Bacillati</taxon>
        <taxon>Bacillota</taxon>
        <taxon>Bacilli</taxon>
        <taxon>Bacillales</taxon>
        <taxon>Bacillaceae</taxon>
        <taxon>Gracilibacillus</taxon>
    </lineage>
</organism>
<dbReference type="Proteomes" id="UP000435187">
    <property type="component" value="Unassembled WGS sequence"/>
</dbReference>
<protein>
    <submittedName>
        <fullName evidence="3">DUF4367 domain-containing protein</fullName>
    </submittedName>
</protein>
<keyword evidence="1" id="KW-0472">Membrane</keyword>
<gene>
    <name evidence="3" type="ORF">GH885_20695</name>
</gene>
<dbReference type="Pfam" id="PF14285">
    <property type="entry name" value="DUF4367"/>
    <property type="match status" value="1"/>
</dbReference>
<dbReference type="RefSeq" id="WP_153837165.1">
    <property type="nucleotide sequence ID" value="NZ_JBHUMW010000034.1"/>
</dbReference>
<keyword evidence="4" id="KW-1185">Reference proteome</keyword>